<accession>A0A4Y6PV17</accession>
<protein>
    <submittedName>
        <fullName evidence="2">Uncharacterized protein</fullName>
    </submittedName>
</protein>
<sequence>MPAGQIQIVEFRGHVAGTKQGEVTTYLLAIDGDYRTKYLKPSFEYLPKSWRDKYQVESYDVGRAGTWQEFYEKCNARLEQEDPFATAKSGSAQVNTDDDKTDELEVPNVPESGGGLEEASSAMDSSVRGVFESFLEDPPERRLSLQFEVNGYMSLLQEEEQRLGTVDLPLARAIANSALKLLDHVASDSFESDDYSMVQAAIRYFTVAEDASSDFEEGGFDDDAEVLNLVARKLGREDLVVPLSERTTTV</sequence>
<feature type="region of interest" description="Disordered" evidence="1">
    <location>
        <begin position="86"/>
        <end position="122"/>
    </location>
</feature>
<dbReference type="OrthoDB" id="9767435at2"/>
<name>A0A4Y6PV17_PERCE</name>
<accession>A0A5B8Y6U4</accession>
<proteinExistence type="predicted"/>
<evidence type="ECO:0000313" key="3">
    <source>
        <dbReference type="Proteomes" id="UP000315995"/>
    </source>
</evidence>
<dbReference type="Proteomes" id="UP000315995">
    <property type="component" value="Chromosome"/>
</dbReference>
<dbReference type="AlphaFoldDB" id="A0A4Y6PV17"/>
<keyword evidence="3" id="KW-1185">Reference proteome</keyword>
<evidence type="ECO:0000256" key="1">
    <source>
        <dbReference type="SAM" id="MobiDB-lite"/>
    </source>
</evidence>
<reference evidence="2 3" key="1">
    <citation type="submission" date="2019-06" db="EMBL/GenBank/DDBJ databases">
        <title>Persicimonas caeni gen. nov., sp. nov., a predatory bacterium isolated from solar saltern.</title>
        <authorList>
            <person name="Wang S."/>
        </authorList>
    </citation>
    <scope>NUCLEOTIDE SEQUENCE [LARGE SCALE GENOMIC DNA]</scope>
    <source>
        <strain evidence="2 3">YN101</strain>
    </source>
</reference>
<dbReference type="RefSeq" id="WP_141198567.1">
    <property type="nucleotide sequence ID" value="NZ_CP041186.1"/>
</dbReference>
<dbReference type="EMBL" id="CP041186">
    <property type="protein sequence ID" value="QDG52090.1"/>
    <property type="molecule type" value="Genomic_DNA"/>
</dbReference>
<gene>
    <name evidence="2" type="ORF">FIV42_15465</name>
</gene>
<organism evidence="2 3">
    <name type="scientific">Persicimonas caeni</name>
    <dbReference type="NCBI Taxonomy" id="2292766"/>
    <lineage>
        <taxon>Bacteria</taxon>
        <taxon>Deltaproteobacteria</taxon>
        <taxon>Bradymonadales</taxon>
        <taxon>Bradymonadaceae</taxon>
        <taxon>Persicimonas</taxon>
    </lineage>
</organism>
<evidence type="ECO:0000313" key="2">
    <source>
        <dbReference type="EMBL" id="QDG52090.1"/>
    </source>
</evidence>